<evidence type="ECO:0000256" key="2">
    <source>
        <dbReference type="SAM" id="Phobius"/>
    </source>
</evidence>
<keyword evidence="2" id="KW-1133">Transmembrane helix</keyword>
<dbReference type="HOGENOM" id="CLU_1917138_0_0_1"/>
<dbReference type="AlphaFoldDB" id="W9PEY5"/>
<reference evidence="3" key="1">
    <citation type="submission" date="2011-10" db="EMBL/GenBank/DDBJ databases">
        <title>The Genome Sequence of Fusarium oxysporum HDV247.</title>
        <authorList>
            <consortium name="The Broad Institute Genome Sequencing Platform"/>
            <person name="Ma L.-J."/>
            <person name="Gale L.R."/>
            <person name="Schwartz D.C."/>
            <person name="Zhou S."/>
            <person name="Corby-Kistler H."/>
            <person name="Young S.K."/>
            <person name="Zeng Q."/>
            <person name="Gargeya S."/>
            <person name="Fitzgerald M."/>
            <person name="Haas B."/>
            <person name="Abouelleil A."/>
            <person name="Alvarado L."/>
            <person name="Arachchi H.M."/>
            <person name="Berlin A."/>
            <person name="Brown A."/>
            <person name="Chapman S.B."/>
            <person name="Chen Z."/>
            <person name="Dunbar C."/>
            <person name="Freedman E."/>
            <person name="Gearin G."/>
            <person name="Goldberg J."/>
            <person name="Griggs A."/>
            <person name="Gujja S."/>
            <person name="Heiman D."/>
            <person name="Howarth C."/>
            <person name="Larson L."/>
            <person name="Lui A."/>
            <person name="MacDonald P.J.P."/>
            <person name="Montmayeur A."/>
            <person name="Murphy C."/>
            <person name="Neiman D."/>
            <person name="Pearson M."/>
            <person name="Priest M."/>
            <person name="Roberts A."/>
            <person name="Saif S."/>
            <person name="Shea T."/>
            <person name="Shenoy N."/>
            <person name="Sisk P."/>
            <person name="Stolte C."/>
            <person name="Sykes S."/>
            <person name="Wortman J."/>
            <person name="Nusbaum C."/>
            <person name="Birren B."/>
        </authorList>
    </citation>
    <scope>NUCLEOTIDE SEQUENCE [LARGE SCALE GENOMIC DNA]</scope>
    <source>
        <strain evidence="3">HDV247</strain>
    </source>
</reference>
<keyword evidence="2" id="KW-0812">Transmembrane</keyword>
<evidence type="ECO:0000256" key="1">
    <source>
        <dbReference type="SAM" id="MobiDB-lite"/>
    </source>
</evidence>
<feature type="transmembrane region" description="Helical" evidence="2">
    <location>
        <begin position="108"/>
        <end position="126"/>
    </location>
</feature>
<keyword evidence="2" id="KW-0472">Membrane</keyword>
<protein>
    <submittedName>
        <fullName evidence="3">Uncharacterized protein</fullName>
    </submittedName>
</protein>
<evidence type="ECO:0000313" key="3">
    <source>
        <dbReference type="EMBL" id="EXA38395.1"/>
    </source>
</evidence>
<name>W9PEY5_FUSOX</name>
<feature type="transmembrane region" description="Helical" evidence="2">
    <location>
        <begin position="68"/>
        <end position="88"/>
    </location>
</feature>
<dbReference type="EMBL" id="JH650974">
    <property type="protein sequence ID" value="EXA38395.1"/>
    <property type="molecule type" value="Genomic_DNA"/>
</dbReference>
<proteinExistence type="predicted"/>
<dbReference type="Proteomes" id="UP000030751">
    <property type="component" value="Unassembled WGS sequence"/>
</dbReference>
<organism evidence="3">
    <name type="scientific">Fusarium oxysporum f. sp. pisi HDV247</name>
    <dbReference type="NCBI Taxonomy" id="1080344"/>
    <lineage>
        <taxon>Eukaryota</taxon>
        <taxon>Fungi</taxon>
        <taxon>Dikarya</taxon>
        <taxon>Ascomycota</taxon>
        <taxon>Pezizomycotina</taxon>
        <taxon>Sordariomycetes</taxon>
        <taxon>Hypocreomycetidae</taxon>
        <taxon>Hypocreales</taxon>
        <taxon>Nectriaceae</taxon>
        <taxon>Fusarium</taxon>
        <taxon>Fusarium oxysporum species complex</taxon>
    </lineage>
</organism>
<feature type="compositionally biased region" description="Polar residues" evidence="1">
    <location>
        <begin position="43"/>
        <end position="53"/>
    </location>
</feature>
<reference evidence="3" key="2">
    <citation type="submission" date="2012-05" db="EMBL/GenBank/DDBJ databases">
        <title>Annotation of the Genome Sequence of Fusarium oxysporum HDV247.</title>
        <authorList>
            <consortium name="The Broad Institute Genomics Platform"/>
            <person name="Ma L.-J."/>
            <person name="Corby-Kistler H."/>
            <person name="Broz K."/>
            <person name="Gale L.R."/>
            <person name="Jonkers W."/>
            <person name="O'Donnell K."/>
            <person name="Ploetz R."/>
            <person name="Steinberg C."/>
            <person name="Schwartz D.C."/>
            <person name="VanEtten H."/>
            <person name="Zhou S."/>
            <person name="Young S.K."/>
            <person name="Zeng Q."/>
            <person name="Gargeya S."/>
            <person name="Fitzgerald M."/>
            <person name="Abouelleil A."/>
            <person name="Alvarado L."/>
            <person name="Chapman S.B."/>
            <person name="Gainer-Dewar J."/>
            <person name="Goldberg J."/>
            <person name="Griggs A."/>
            <person name="Gujja S."/>
            <person name="Hansen M."/>
            <person name="Howarth C."/>
            <person name="Imamovic A."/>
            <person name="Ireland A."/>
            <person name="Larimer J."/>
            <person name="McCowan C."/>
            <person name="Murphy C."/>
            <person name="Pearson M."/>
            <person name="Poon T.W."/>
            <person name="Priest M."/>
            <person name="Roberts A."/>
            <person name="Saif S."/>
            <person name="Shea T."/>
            <person name="Sykes S."/>
            <person name="Wortman J."/>
            <person name="Nusbaum C."/>
            <person name="Birren B."/>
        </authorList>
    </citation>
    <scope>NUCLEOTIDE SEQUENCE</scope>
    <source>
        <strain evidence="3">HDV247</strain>
    </source>
</reference>
<sequence length="132" mass="13933">MVGMTSPIKDGDASASTKPRPADTKNGTLGINNVRIDAHAGATSTGNRDQVNGNQTHTQTHSNSHNTVVNFSLISLYIDFTGLLWTLGLSVPPQTLGVSRWQGALGCRPLVIVAVGLASIQLFRLLQVPVTS</sequence>
<gene>
    <name evidence="3" type="ORF">FOVG_10338</name>
</gene>
<feature type="region of interest" description="Disordered" evidence="1">
    <location>
        <begin position="1"/>
        <end position="30"/>
    </location>
</feature>
<accession>W9PEY5</accession>
<feature type="region of interest" description="Disordered" evidence="1">
    <location>
        <begin position="43"/>
        <end position="63"/>
    </location>
</feature>
<feature type="compositionally biased region" description="Low complexity" evidence="1">
    <location>
        <begin position="54"/>
        <end position="63"/>
    </location>
</feature>